<evidence type="ECO:0000256" key="1">
    <source>
        <dbReference type="SAM" id="Phobius"/>
    </source>
</evidence>
<dbReference type="Proteomes" id="UP000005237">
    <property type="component" value="Unassembled WGS sequence"/>
</dbReference>
<accession>A0A2Q4T8L6</accession>
<protein>
    <submittedName>
        <fullName evidence="2">Uncharacterized protein</fullName>
    </submittedName>
</protein>
<proteinExistence type="predicted"/>
<reference evidence="2" key="2">
    <citation type="submission" date="2022-06" db="UniProtKB">
        <authorList>
            <consortium name="EnsemblMetazoa"/>
        </authorList>
    </citation>
    <scope>IDENTIFICATION</scope>
    <source>
        <strain evidence="2">DF5081</strain>
    </source>
</reference>
<keyword evidence="3" id="KW-1185">Reference proteome</keyword>
<evidence type="ECO:0000313" key="2">
    <source>
        <dbReference type="EnsemblMetazoa" id="CJA39477.1"/>
    </source>
</evidence>
<name>A0A2Q4T8L6_CAEJA</name>
<evidence type="ECO:0000313" key="3">
    <source>
        <dbReference type="Proteomes" id="UP000005237"/>
    </source>
</evidence>
<dbReference type="InParanoid" id="A0A2Q4T8L6"/>
<reference evidence="3" key="1">
    <citation type="submission" date="2010-08" db="EMBL/GenBank/DDBJ databases">
        <authorList>
            <consortium name="Caenorhabditis japonica Sequencing Consortium"/>
            <person name="Wilson R.K."/>
        </authorList>
    </citation>
    <scope>NUCLEOTIDE SEQUENCE [LARGE SCALE GENOMIC DNA]</scope>
    <source>
        <strain evidence="3">DF5081</strain>
    </source>
</reference>
<organism evidence="2 3">
    <name type="scientific">Caenorhabditis japonica</name>
    <dbReference type="NCBI Taxonomy" id="281687"/>
    <lineage>
        <taxon>Eukaryota</taxon>
        <taxon>Metazoa</taxon>
        <taxon>Ecdysozoa</taxon>
        <taxon>Nematoda</taxon>
        <taxon>Chromadorea</taxon>
        <taxon>Rhabditida</taxon>
        <taxon>Rhabditina</taxon>
        <taxon>Rhabditomorpha</taxon>
        <taxon>Rhabditoidea</taxon>
        <taxon>Rhabditidae</taxon>
        <taxon>Peloderinae</taxon>
        <taxon>Caenorhabditis</taxon>
    </lineage>
</organism>
<dbReference type="EnsemblMetazoa" id="CJA42976.1">
    <property type="protein sequence ID" value="CJA42976.1"/>
    <property type="gene ID" value="WBGene00218824"/>
</dbReference>
<dbReference type="AlphaFoldDB" id="A0A2Q4T8L6"/>
<feature type="transmembrane region" description="Helical" evidence="1">
    <location>
        <begin position="37"/>
        <end position="55"/>
    </location>
</feature>
<keyword evidence="1" id="KW-0472">Membrane</keyword>
<sequence length="84" mass="9983">MSSISHEFYFVRVLFRTISIPYEFYSVQFYSAQFYSVQFYFFQFYNVAVLFRAVLFRGSSPPCKFYTVAPPKELPGIELSEIEL</sequence>
<keyword evidence="1" id="KW-1133">Transmembrane helix</keyword>
<keyword evidence="1" id="KW-0812">Transmembrane</keyword>
<dbReference type="EnsemblMetazoa" id="CJA39477.1">
    <property type="protein sequence ID" value="CJA39477.1"/>
    <property type="gene ID" value="WBGene00215324"/>
</dbReference>